<dbReference type="AlphaFoldDB" id="A0A0J5Z9B1"/>
<dbReference type="PATRIC" id="fig|292.27.peg.8196"/>
<evidence type="ECO:0000313" key="2">
    <source>
        <dbReference type="EMBL" id="KML46378.1"/>
    </source>
</evidence>
<dbReference type="Gene3D" id="3.90.550.10">
    <property type="entry name" value="Spore Coat Polysaccharide Biosynthesis Protein SpsA, Chain A"/>
    <property type="match status" value="1"/>
</dbReference>
<dbReference type="RefSeq" id="WP_080971062.1">
    <property type="nucleotide sequence ID" value="NZ_LDWR01000079.1"/>
</dbReference>
<organism evidence="2 3">
    <name type="scientific">Burkholderia cepacia</name>
    <name type="common">Pseudomonas cepacia</name>
    <dbReference type="NCBI Taxonomy" id="292"/>
    <lineage>
        <taxon>Bacteria</taxon>
        <taxon>Pseudomonadati</taxon>
        <taxon>Pseudomonadota</taxon>
        <taxon>Betaproteobacteria</taxon>
        <taxon>Burkholderiales</taxon>
        <taxon>Burkholderiaceae</taxon>
        <taxon>Burkholderia</taxon>
        <taxon>Burkholderia cepacia complex</taxon>
    </lineage>
</organism>
<dbReference type="EMBL" id="LDWR01000079">
    <property type="protein sequence ID" value="KML46378.1"/>
    <property type="molecule type" value="Genomic_DNA"/>
</dbReference>
<dbReference type="SUPFAM" id="SSF53448">
    <property type="entry name" value="Nucleotide-diphospho-sugar transferases"/>
    <property type="match status" value="1"/>
</dbReference>
<sequence length="315" mass="34937">MSWRLRKWLTGTRLRKILGIRLGLFHQYAARPIEVVAVEAGSDDDLPAITIVTPSLNQGAYIGATVSSVLSQGYPALQYIIQDGGSTDATLDVLRGFPAGSFELRCEKDAGQADALNRGFTRANGAIYAYLNADDIMLEGALKTVGRFFRDHPEVDVVYGNRLIIDEGGCEVGRWILPGHAASVLRHVDYVPQETLFWRAALVAAPAAQFDAKLQFAMDWALLLRFLEQGARFAHIPRLLGGFRVHADQKTQAQMASTGRAEMARLRNRYASGRFNRLAGFCSHGVFLARHWWMERRHAGSVWGRECAGRSHPKA</sequence>
<dbReference type="InterPro" id="IPR050834">
    <property type="entry name" value="Glycosyltransf_2"/>
</dbReference>
<dbReference type="PANTHER" id="PTHR43685">
    <property type="entry name" value="GLYCOSYLTRANSFERASE"/>
    <property type="match status" value="1"/>
</dbReference>
<evidence type="ECO:0000313" key="3">
    <source>
        <dbReference type="Proteomes" id="UP000036338"/>
    </source>
</evidence>
<proteinExistence type="predicted"/>
<feature type="domain" description="Glycosyltransferase 2-like" evidence="1">
    <location>
        <begin position="50"/>
        <end position="166"/>
    </location>
</feature>
<dbReference type="PANTHER" id="PTHR43685:SF2">
    <property type="entry name" value="GLYCOSYLTRANSFERASE 2-LIKE DOMAIN-CONTAINING PROTEIN"/>
    <property type="match status" value="1"/>
</dbReference>
<name>A0A0J5Z9B1_BURCE</name>
<evidence type="ECO:0000259" key="1">
    <source>
        <dbReference type="Pfam" id="PF00535"/>
    </source>
</evidence>
<reference evidence="2 3" key="1">
    <citation type="submission" date="2015-05" db="EMBL/GenBank/DDBJ databases">
        <title>Draft genome of Burkholderia cepacia LK29.</title>
        <authorList>
            <person name="Chan X.Y."/>
        </authorList>
    </citation>
    <scope>NUCLEOTIDE SEQUENCE [LARGE SCALE GENOMIC DNA]</scope>
    <source>
        <strain evidence="2 3">LK29</strain>
    </source>
</reference>
<dbReference type="Pfam" id="PF00535">
    <property type="entry name" value="Glycos_transf_2"/>
    <property type="match status" value="1"/>
</dbReference>
<accession>A0A0J5Z9B1</accession>
<protein>
    <recommendedName>
        <fullName evidence="1">Glycosyltransferase 2-like domain-containing protein</fullName>
    </recommendedName>
</protein>
<dbReference type="Proteomes" id="UP000036338">
    <property type="component" value="Unassembled WGS sequence"/>
</dbReference>
<dbReference type="CDD" id="cd06433">
    <property type="entry name" value="GT_2_WfgS_like"/>
    <property type="match status" value="1"/>
</dbReference>
<dbReference type="InterPro" id="IPR029044">
    <property type="entry name" value="Nucleotide-diphossugar_trans"/>
</dbReference>
<dbReference type="InterPro" id="IPR001173">
    <property type="entry name" value="Glyco_trans_2-like"/>
</dbReference>
<gene>
    <name evidence="2" type="ORF">VL15_35850</name>
</gene>
<comment type="caution">
    <text evidence="2">The sequence shown here is derived from an EMBL/GenBank/DDBJ whole genome shotgun (WGS) entry which is preliminary data.</text>
</comment>